<evidence type="ECO:0000313" key="2">
    <source>
        <dbReference type="Proteomes" id="UP001346869"/>
    </source>
</evidence>
<sequence>MSKNEELSECQRKLLSAILALLGTDSAADDSQCGLPVHLNAAHLLVSAMEEMPDETLSLLSESQPDFLEAFNTLMNRLKKNSEPLSIQCLPVFLQDNQAFQQAEQLLSSANVALKRDSDRLWSETGSEAGVLPLILSLCIHGLALLCKGQK</sequence>
<reference evidence="1 2" key="2">
    <citation type="journal article" date="2023" name="Mol. Biol. Evol.">
        <title>Genomics of Secondarily Temperate Adaptation in the Only Non-Antarctic Icefish.</title>
        <authorList>
            <person name="Rivera-Colon A.G."/>
            <person name="Rayamajhi N."/>
            <person name="Minhas B.F."/>
            <person name="Madrigal G."/>
            <person name="Bilyk K.T."/>
            <person name="Yoon V."/>
            <person name="Hune M."/>
            <person name="Gregory S."/>
            <person name="Cheng C.H.C."/>
            <person name="Catchen J.M."/>
        </authorList>
    </citation>
    <scope>NUCLEOTIDE SEQUENCE [LARGE SCALE GENOMIC DNA]</scope>
    <source>
        <strain evidence="1">JMC-PN-2008</strain>
    </source>
</reference>
<dbReference type="Proteomes" id="UP001346869">
    <property type="component" value="Unassembled WGS sequence"/>
</dbReference>
<accession>A0AAN8APX1</accession>
<evidence type="ECO:0000313" key="1">
    <source>
        <dbReference type="EMBL" id="KAK5867958.1"/>
    </source>
</evidence>
<comment type="caution">
    <text evidence="1">The sequence shown here is derived from an EMBL/GenBank/DDBJ whole genome shotgun (WGS) entry which is preliminary data.</text>
</comment>
<dbReference type="PANTHER" id="PTHR15207:SF3">
    <property type="entry name" value="DEAFNESS, AUTOSOMAL DOMINANT 5-RELATED"/>
    <property type="match status" value="1"/>
</dbReference>
<keyword evidence="2" id="KW-1185">Reference proteome</keyword>
<proteinExistence type="predicted"/>
<gene>
    <name evidence="1" type="ORF">PBY51_012409</name>
</gene>
<dbReference type="AlphaFoldDB" id="A0AAN8APX1"/>
<dbReference type="InterPro" id="IPR042377">
    <property type="entry name" value="GSDME"/>
</dbReference>
<dbReference type="GO" id="GO:0005737">
    <property type="term" value="C:cytoplasm"/>
    <property type="evidence" value="ECO:0007669"/>
    <property type="project" value="TreeGrafter"/>
</dbReference>
<dbReference type="EMBL" id="JAUZQC010000008">
    <property type="protein sequence ID" value="KAK5867958.1"/>
    <property type="molecule type" value="Genomic_DNA"/>
</dbReference>
<name>A0AAN8APX1_ELEMC</name>
<protein>
    <submittedName>
        <fullName evidence="1">Uncharacterized protein</fullName>
    </submittedName>
</protein>
<dbReference type="PANTHER" id="PTHR15207">
    <property type="entry name" value="NONSYNDROMIC HEARING IMPAIRMENT PROTEIN"/>
    <property type="match status" value="1"/>
</dbReference>
<dbReference type="GO" id="GO:0012501">
    <property type="term" value="P:programmed cell death"/>
    <property type="evidence" value="ECO:0007669"/>
    <property type="project" value="InterPro"/>
</dbReference>
<reference evidence="1 2" key="1">
    <citation type="journal article" date="2023" name="Genes (Basel)">
        <title>Chromosome-Level Genome Assembly and Circadian Gene Repertoire of the Patagonia Blennie Eleginops maclovinus-The Closest Ancestral Proxy of Antarctic Cryonotothenioids.</title>
        <authorList>
            <person name="Cheng C.C."/>
            <person name="Rivera-Colon A.G."/>
            <person name="Minhas B.F."/>
            <person name="Wilson L."/>
            <person name="Rayamajhi N."/>
            <person name="Vargas-Chacoff L."/>
            <person name="Catchen J.M."/>
        </authorList>
    </citation>
    <scope>NUCLEOTIDE SEQUENCE [LARGE SCALE GENOMIC DNA]</scope>
    <source>
        <strain evidence="1">JMC-PN-2008</strain>
    </source>
</reference>
<organism evidence="1 2">
    <name type="scientific">Eleginops maclovinus</name>
    <name type="common">Patagonian blennie</name>
    <name type="synonym">Eleginus maclovinus</name>
    <dbReference type="NCBI Taxonomy" id="56733"/>
    <lineage>
        <taxon>Eukaryota</taxon>
        <taxon>Metazoa</taxon>
        <taxon>Chordata</taxon>
        <taxon>Craniata</taxon>
        <taxon>Vertebrata</taxon>
        <taxon>Euteleostomi</taxon>
        <taxon>Actinopterygii</taxon>
        <taxon>Neopterygii</taxon>
        <taxon>Teleostei</taxon>
        <taxon>Neoteleostei</taxon>
        <taxon>Acanthomorphata</taxon>
        <taxon>Eupercaria</taxon>
        <taxon>Perciformes</taxon>
        <taxon>Notothenioidei</taxon>
        <taxon>Eleginopidae</taxon>
        <taxon>Eleginops</taxon>
    </lineage>
</organism>